<comment type="caution">
    <text evidence="7">The sequence shown here is derived from an EMBL/GenBank/DDBJ whole genome shotgun (WGS) entry which is preliminary data.</text>
</comment>
<sequence length="231" mass="25046">MLRLEAVNSGYGRAQVLRDLSLEVQAGEILCLLGRNGAGKTTTMQTIMGLLPLMSGRISLDGEDIGSLPAHEVPRRGIGYIPQGRRLFAGLTVAQNLEVGLMTRGSGREVLDEVLELFPRLRERMGQKAQTLSGGEQQMLATARALCLRPKALLLDEPTEGLQPSMIEAIRQVIVKLRADGVAILLVEQRVDAVLSVADRVAFIENGRNGEILSAEALRADHSIVDRYVGV</sequence>
<dbReference type="GO" id="GO:0016887">
    <property type="term" value="F:ATP hydrolysis activity"/>
    <property type="evidence" value="ECO:0007669"/>
    <property type="project" value="InterPro"/>
</dbReference>
<dbReference type="InterPro" id="IPR027417">
    <property type="entry name" value="P-loop_NTPase"/>
</dbReference>
<dbReference type="AlphaFoldDB" id="A0A348WDP8"/>
<evidence type="ECO:0000256" key="3">
    <source>
        <dbReference type="ARBA" id="ARBA00022741"/>
    </source>
</evidence>
<dbReference type="SMART" id="SM00382">
    <property type="entry name" value="AAA"/>
    <property type="match status" value="1"/>
</dbReference>
<dbReference type="RefSeq" id="WP_216015292.1">
    <property type="nucleotide sequence ID" value="NZ_CAXAXR010000001.1"/>
</dbReference>
<keyword evidence="4 7" id="KW-0067">ATP-binding</keyword>
<keyword evidence="3" id="KW-0547">Nucleotide-binding</keyword>
<dbReference type="InterPro" id="IPR003439">
    <property type="entry name" value="ABC_transporter-like_ATP-bd"/>
</dbReference>
<organism evidence="7 8">
    <name type="scientific">Roseovarius nubinhibens</name>
    <dbReference type="NCBI Taxonomy" id="314263"/>
    <lineage>
        <taxon>Bacteria</taxon>
        <taxon>Pseudomonadati</taxon>
        <taxon>Pseudomonadota</taxon>
        <taxon>Alphaproteobacteria</taxon>
        <taxon>Rhodobacterales</taxon>
        <taxon>Roseobacteraceae</taxon>
        <taxon>Roseovarius</taxon>
    </lineage>
</organism>
<evidence type="ECO:0000256" key="2">
    <source>
        <dbReference type="ARBA" id="ARBA00022448"/>
    </source>
</evidence>
<gene>
    <name evidence="7" type="ORF">DCS45_12415</name>
</gene>
<dbReference type="Pfam" id="PF00005">
    <property type="entry name" value="ABC_tran"/>
    <property type="match status" value="1"/>
</dbReference>
<evidence type="ECO:0000256" key="1">
    <source>
        <dbReference type="ARBA" id="ARBA00005417"/>
    </source>
</evidence>
<reference evidence="7 8" key="1">
    <citation type="journal article" date="2018" name="Nat. Biotechnol.">
        <title>A standardized bacterial taxonomy based on genome phylogeny substantially revises the tree of life.</title>
        <authorList>
            <person name="Parks D.H."/>
            <person name="Chuvochina M."/>
            <person name="Waite D.W."/>
            <person name="Rinke C."/>
            <person name="Skarshewski A."/>
            <person name="Chaumeil P.A."/>
            <person name="Hugenholtz P."/>
        </authorList>
    </citation>
    <scope>NUCLEOTIDE SEQUENCE [LARGE SCALE GENOMIC DNA]</scope>
    <source>
        <strain evidence="7">UBA9169</strain>
    </source>
</reference>
<name>A0A348WDP8_9RHOB</name>
<dbReference type="GO" id="GO:0015807">
    <property type="term" value="P:L-amino acid transport"/>
    <property type="evidence" value="ECO:0007669"/>
    <property type="project" value="TreeGrafter"/>
</dbReference>
<accession>A0A348WDP8</accession>
<keyword evidence="2" id="KW-0813">Transport</keyword>
<protein>
    <submittedName>
        <fullName evidence="7">ABC transporter ATP-binding protein</fullName>
    </submittedName>
</protein>
<dbReference type="InterPro" id="IPR052156">
    <property type="entry name" value="BCAA_Transport_ATP-bd_LivF"/>
</dbReference>
<evidence type="ECO:0000313" key="8">
    <source>
        <dbReference type="Proteomes" id="UP000264719"/>
    </source>
</evidence>
<proteinExistence type="inferred from homology"/>
<keyword evidence="5" id="KW-0029">Amino-acid transport</keyword>
<dbReference type="GO" id="GO:0015658">
    <property type="term" value="F:branched-chain amino acid transmembrane transporter activity"/>
    <property type="evidence" value="ECO:0007669"/>
    <property type="project" value="TreeGrafter"/>
</dbReference>
<evidence type="ECO:0000259" key="6">
    <source>
        <dbReference type="PROSITE" id="PS50893"/>
    </source>
</evidence>
<dbReference type="GO" id="GO:0005524">
    <property type="term" value="F:ATP binding"/>
    <property type="evidence" value="ECO:0007669"/>
    <property type="project" value="UniProtKB-KW"/>
</dbReference>
<dbReference type="PANTHER" id="PTHR43820:SF5">
    <property type="entry name" value="HIGH-AFFINITY BRANCHED-CHAIN AMINO ACID TRANSPORT ATP-BINDING PROTEIN"/>
    <property type="match status" value="1"/>
</dbReference>
<dbReference type="Gene3D" id="3.40.50.300">
    <property type="entry name" value="P-loop containing nucleotide triphosphate hydrolases"/>
    <property type="match status" value="1"/>
</dbReference>
<feature type="domain" description="ABC transporter" evidence="6">
    <location>
        <begin position="2"/>
        <end position="231"/>
    </location>
</feature>
<evidence type="ECO:0000256" key="5">
    <source>
        <dbReference type="ARBA" id="ARBA00022970"/>
    </source>
</evidence>
<comment type="similarity">
    <text evidence="1">Belongs to the ABC transporter superfamily.</text>
</comment>
<evidence type="ECO:0000256" key="4">
    <source>
        <dbReference type="ARBA" id="ARBA00022840"/>
    </source>
</evidence>
<dbReference type="Proteomes" id="UP000264719">
    <property type="component" value="Unassembled WGS sequence"/>
</dbReference>
<dbReference type="PROSITE" id="PS50893">
    <property type="entry name" value="ABC_TRANSPORTER_2"/>
    <property type="match status" value="1"/>
</dbReference>
<evidence type="ECO:0000313" key="7">
    <source>
        <dbReference type="EMBL" id="HAR52660.1"/>
    </source>
</evidence>
<dbReference type="EMBL" id="DMVW01000121">
    <property type="protein sequence ID" value="HAR52660.1"/>
    <property type="molecule type" value="Genomic_DNA"/>
</dbReference>
<dbReference type="InterPro" id="IPR003593">
    <property type="entry name" value="AAA+_ATPase"/>
</dbReference>
<dbReference type="SUPFAM" id="SSF52540">
    <property type="entry name" value="P-loop containing nucleoside triphosphate hydrolases"/>
    <property type="match status" value="1"/>
</dbReference>
<dbReference type="CDD" id="cd03224">
    <property type="entry name" value="ABC_TM1139_LivF_branched"/>
    <property type="match status" value="1"/>
</dbReference>
<dbReference type="PANTHER" id="PTHR43820">
    <property type="entry name" value="HIGH-AFFINITY BRANCHED-CHAIN AMINO ACID TRANSPORT ATP-BINDING PROTEIN LIVF"/>
    <property type="match status" value="1"/>
</dbReference>